<dbReference type="AlphaFoldDB" id="A0A660SKE8"/>
<sequence>MEDEIKRILDMVESGKIGTDEGARLINALNENKSTSKGSTGGKSHWLKVIVRSKDEDRKENVNIRIPLGIVKAAIKIGTKFSSAIPKHAQEKMNDKGVDITELLKSDEINEIINNLDNMDPYTLVDIEDEDEFVKIILE</sequence>
<accession>A0A660SKE8</accession>
<proteinExistence type="predicted"/>
<reference evidence="2 3" key="1">
    <citation type="submission" date="2018-06" db="EMBL/GenBank/DDBJ databases">
        <title>Extensive metabolic versatility and redundancy in microbially diverse, dynamic hydrothermal sediments.</title>
        <authorList>
            <person name="Dombrowski N."/>
            <person name="Teske A."/>
            <person name="Baker B.J."/>
        </authorList>
    </citation>
    <scope>NUCLEOTIDE SEQUENCE [LARGE SCALE GENOMIC DNA]</scope>
    <source>
        <strain evidence="2">B10_G13</strain>
    </source>
</reference>
<dbReference type="Proteomes" id="UP000271125">
    <property type="component" value="Unassembled WGS sequence"/>
</dbReference>
<evidence type="ECO:0000313" key="2">
    <source>
        <dbReference type="EMBL" id="RKX71239.1"/>
    </source>
</evidence>
<protein>
    <recommendedName>
        <fullName evidence="1">YvlB/LiaX N-terminal domain-containing protein</fullName>
    </recommendedName>
</protein>
<evidence type="ECO:0000259" key="1">
    <source>
        <dbReference type="Pfam" id="PF22746"/>
    </source>
</evidence>
<name>A0A660SKE8_UNCT6</name>
<evidence type="ECO:0000313" key="3">
    <source>
        <dbReference type="Proteomes" id="UP000271125"/>
    </source>
</evidence>
<feature type="domain" description="YvlB/LiaX N-terminal" evidence="1">
    <location>
        <begin position="3"/>
        <end position="33"/>
    </location>
</feature>
<gene>
    <name evidence="2" type="ORF">DRP43_02645</name>
</gene>
<dbReference type="EMBL" id="QNBD01000098">
    <property type="protein sequence ID" value="RKX71239.1"/>
    <property type="molecule type" value="Genomic_DNA"/>
</dbReference>
<dbReference type="Pfam" id="PF22746">
    <property type="entry name" value="SHOCT-like_DUF2089-C"/>
    <property type="match status" value="1"/>
</dbReference>
<organism evidence="2 3">
    <name type="scientific">candidate division TA06 bacterium</name>
    <dbReference type="NCBI Taxonomy" id="2250710"/>
    <lineage>
        <taxon>Bacteria</taxon>
        <taxon>Bacteria division TA06</taxon>
    </lineage>
</organism>
<dbReference type="InterPro" id="IPR053959">
    <property type="entry name" value="YvlB/LiaX_N"/>
</dbReference>
<comment type="caution">
    <text evidence="2">The sequence shown here is derived from an EMBL/GenBank/DDBJ whole genome shotgun (WGS) entry which is preliminary data.</text>
</comment>